<sequence length="312" mass="33963">MKGHWDKLFQKLSQQLQFSEGTADGGSNAQRFLLATGGDVGSSSQALGAGLGGVGGSGGGRSSQAPVPAPRESAANGRSLERRKLDIALEHYENRDLHKARRTLTGAGLRTDDFDQIYHDTLEKFPHSPSPVSLLDPGNLQASRHQLIFGEASGDDEDTDSESLLDAILHEKHVNKVLSKFTKSAAADLTGWRPFQFLRPILRMDEATKDAYKNFILKPLLLGYGTGIDQIDSLLRGGIYYPAAKPGKPGLRPIIIGSLQRRLSSSLFTRYHRSDLTHFFTQAHPRVIQHSGVHARAFHASAHSVGGDVARL</sequence>
<reference evidence="4" key="2">
    <citation type="submission" date="2012-11" db="EMBL/GenBank/DDBJ databases">
        <authorList>
            <person name="Kuo A."/>
            <person name="Curtis B.A."/>
            <person name="Tanifuji G."/>
            <person name="Burki F."/>
            <person name="Gruber A."/>
            <person name="Irimia M."/>
            <person name="Maruyama S."/>
            <person name="Arias M.C."/>
            <person name="Ball S.G."/>
            <person name="Gile G.H."/>
            <person name="Hirakawa Y."/>
            <person name="Hopkins J.F."/>
            <person name="Rensing S.A."/>
            <person name="Schmutz J."/>
            <person name="Symeonidi A."/>
            <person name="Elias M."/>
            <person name="Eveleigh R.J."/>
            <person name="Herman E.K."/>
            <person name="Klute M.J."/>
            <person name="Nakayama T."/>
            <person name="Obornik M."/>
            <person name="Reyes-Prieto A."/>
            <person name="Armbrust E.V."/>
            <person name="Aves S.J."/>
            <person name="Beiko R.G."/>
            <person name="Coutinho P."/>
            <person name="Dacks J.B."/>
            <person name="Durnford D.G."/>
            <person name="Fast N.M."/>
            <person name="Green B.R."/>
            <person name="Grisdale C."/>
            <person name="Hempe F."/>
            <person name="Henrissat B."/>
            <person name="Hoppner M.P."/>
            <person name="Ishida K.-I."/>
            <person name="Kim E."/>
            <person name="Koreny L."/>
            <person name="Kroth P.G."/>
            <person name="Liu Y."/>
            <person name="Malik S.-B."/>
            <person name="Maier U.G."/>
            <person name="McRose D."/>
            <person name="Mock T."/>
            <person name="Neilson J.A."/>
            <person name="Onodera N.T."/>
            <person name="Poole A.M."/>
            <person name="Pritham E.J."/>
            <person name="Richards T.A."/>
            <person name="Rocap G."/>
            <person name="Roy S.W."/>
            <person name="Sarai C."/>
            <person name="Schaack S."/>
            <person name="Shirato S."/>
            <person name="Slamovits C.H."/>
            <person name="Spencer D.F."/>
            <person name="Suzuki S."/>
            <person name="Worden A.Z."/>
            <person name="Zauner S."/>
            <person name="Barry K."/>
            <person name="Bell C."/>
            <person name="Bharti A.K."/>
            <person name="Crow J.A."/>
            <person name="Grimwood J."/>
            <person name="Kramer R."/>
            <person name="Lindquist E."/>
            <person name="Lucas S."/>
            <person name="Salamov A."/>
            <person name="McFadden G.I."/>
            <person name="Lane C.E."/>
            <person name="Keeling P.J."/>
            <person name="Gray M.W."/>
            <person name="Grigoriev I.V."/>
            <person name="Archibald J.M."/>
        </authorList>
    </citation>
    <scope>NUCLEOTIDE SEQUENCE</scope>
    <source>
        <strain evidence="4">CCMP2712</strain>
    </source>
</reference>
<evidence type="ECO:0000313" key="3">
    <source>
        <dbReference type="EnsemblProtists" id="EKX30992"/>
    </source>
</evidence>
<accession>L1I4I0</accession>
<dbReference type="Proteomes" id="UP000011087">
    <property type="component" value="Unassembled WGS sequence"/>
</dbReference>
<dbReference type="RefSeq" id="XP_005817972.1">
    <property type="nucleotide sequence ID" value="XM_005817915.1"/>
</dbReference>
<protein>
    <submittedName>
        <fullName evidence="2 3">Uncharacterized protein</fullName>
    </submittedName>
</protein>
<gene>
    <name evidence="2" type="ORF">GUITHDRAFT_149569</name>
</gene>
<reference evidence="2 4" key="1">
    <citation type="journal article" date="2012" name="Nature">
        <title>Algal genomes reveal evolutionary mosaicism and the fate of nucleomorphs.</title>
        <authorList>
            <consortium name="DOE Joint Genome Institute"/>
            <person name="Curtis B.A."/>
            <person name="Tanifuji G."/>
            <person name="Burki F."/>
            <person name="Gruber A."/>
            <person name="Irimia M."/>
            <person name="Maruyama S."/>
            <person name="Arias M.C."/>
            <person name="Ball S.G."/>
            <person name="Gile G.H."/>
            <person name="Hirakawa Y."/>
            <person name="Hopkins J.F."/>
            <person name="Kuo A."/>
            <person name="Rensing S.A."/>
            <person name="Schmutz J."/>
            <person name="Symeonidi A."/>
            <person name="Elias M."/>
            <person name="Eveleigh R.J."/>
            <person name="Herman E.K."/>
            <person name="Klute M.J."/>
            <person name="Nakayama T."/>
            <person name="Obornik M."/>
            <person name="Reyes-Prieto A."/>
            <person name="Armbrust E.V."/>
            <person name="Aves S.J."/>
            <person name="Beiko R.G."/>
            <person name="Coutinho P."/>
            <person name="Dacks J.B."/>
            <person name="Durnford D.G."/>
            <person name="Fast N.M."/>
            <person name="Green B.R."/>
            <person name="Grisdale C.J."/>
            <person name="Hempel F."/>
            <person name="Henrissat B."/>
            <person name="Hoppner M.P."/>
            <person name="Ishida K."/>
            <person name="Kim E."/>
            <person name="Koreny L."/>
            <person name="Kroth P.G."/>
            <person name="Liu Y."/>
            <person name="Malik S.B."/>
            <person name="Maier U.G."/>
            <person name="McRose D."/>
            <person name="Mock T."/>
            <person name="Neilson J.A."/>
            <person name="Onodera N.T."/>
            <person name="Poole A.M."/>
            <person name="Pritham E.J."/>
            <person name="Richards T.A."/>
            <person name="Rocap G."/>
            <person name="Roy S.W."/>
            <person name="Sarai C."/>
            <person name="Schaack S."/>
            <person name="Shirato S."/>
            <person name="Slamovits C.H."/>
            <person name="Spencer D.F."/>
            <person name="Suzuki S."/>
            <person name="Worden A.Z."/>
            <person name="Zauner S."/>
            <person name="Barry K."/>
            <person name="Bell C."/>
            <person name="Bharti A.K."/>
            <person name="Crow J.A."/>
            <person name="Grimwood J."/>
            <person name="Kramer R."/>
            <person name="Lindquist E."/>
            <person name="Lucas S."/>
            <person name="Salamov A."/>
            <person name="McFadden G.I."/>
            <person name="Lane C.E."/>
            <person name="Keeling P.J."/>
            <person name="Gray M.W."/>
            <person name="Grigoriev I.V."/>
            <person name="Archibald J.M."/>
        </authorList>
    </citation>
    <scope>NUCLEOTIDE SEQUENCE</scope>
    <source>
        <strain evidence="2 4">CCMP2712</strain>
    </source>
</reference>
<evidence type="ECO:0000313" key="4">
    <source>
        <dbReference type="Proteomes" id="UP000011087"/>
    </source>
</evidence>
<dbReference type="EMBL" id="JH993409">
    <property type="protein sequence ID" value="EKX30992.1"/>
    <property type="molecule type" value="Genomic_DNA"/>
</dbReference>
<name>L1I4I0_GUITC</name>
<keyword evidence="4" id="KW-1185">Reference proteome</keyword>
<evidence type="ECO:0000256" key="1">
    <source>
        <dbReference type="SAM" id="MobiDB-lite"/>
    </source>
</evidence>
<dbReference type="HOGENOM" id="CLU_892673_0_0_1"/>
<reference evidence="3" key="3">
    <citation type="submission" date="2016-03" db="UniProtKB">
        <authorList>
            <consortium name="EnsemblProtists"/>
        </authorList>
    </citation>
    <scope>IDENTIFICATION</scope>
</reference>
<feature type="region of interest" description="Disordered" evidence="1">
    <location>
        <begin position="51"/>
        <end position="80"/>
    </location>
</feature>
<organism evidence="2">
    <name type="scientific">Guillardia theta (strain CCMP2712)</name>
    <name type="common">Cryptophyte</name>
    <dbReference type="NCBI Taxonomy" id="905079"/>
    <lineage>
        <taxon>Eukaryota</taxon>
        <taxon>Cryptophyceae</taxon>
        <taxon>Pyrenomonadales</taxon>
        <taxon>Geminigeraceae</taxon>
        <taxon>Guillardia</taxon>
    </lineage>
</organism>
<dbReference type="EnsemblProtists" id="EKX30992">
    <property type="protein sequence ID" value="EKX30992"/>
    <property type="gene ID" value="GUITHDRAFT_149569"/>
</dbReference>
<dbReference type="AlphaFoldDB" id="L1I4I0"/>
<evidence type="ECO:0000313" key="2">
    <source>
        <dbReference type="EMBL" id="EKX30992.1"/>
    </source>
</evidence>
<proteinExistence type="predicted"/>
<dbReference type="GeneID" id="17287712"/>
<dbReference type="KEGG" id="gtt:GUITHDRAFT_149569"/>
<dbReference type="PaxDb" id="55529-EKX30992"/>
<feature type="compositionally biased region" description="Gly residues" evidence="1">
    <location>
        <begin position="51"/>
        <end position="61"/>
    </location>
</feature>